<evidence type="ECO:0000256" key="13">
    <source>
        <dbReference type="SAM" id="Phobius"/>
    </source>
</evidence>
<evidence type="ECO:0000256" key="9">
    <source>
        <dbReference type="ARBA" id="ARBA00022748"/>
    </source>
</evidence>
<dbReference type="Pfam" id="PF03379">
    <property type="entry name" value="CcmB"/>
    <property type="match status" value="1"/>
</dbReference>
<feature type="transmembrane region" description="Helical" evidence="13">
    <location>
        <begin position="157"/>
        <end position="177"/>
    </location>
</feature>
<dbReference type="GO" id="GO:0017004">
    <property type="term" value="P:cytochrome complex assembly"/>
    <property type="evidence" value="ECO:0007669"/>
    <property type="project" value="UniProtKB-KW"/>
</dbReference>
<evidence type="ECO:0000256" key="10">
    <source>
        <dbReference type="ARBA" id="ARBA00022989"/>
    </source>
</evidence>
<dbReference type="PANTHER" id="PTHR30070:SF1">
    <property type="entry name" value="CYTOCHROME C BIOGENESIS B-RELATED"/>
    <property type="match status" value="1"/>
</dbReference>
<keyword evidence="10 13" id="KW-1133">Transmembrane helix</keyword>
<dbReference type="EMBL" id="QUQO01000001">
    <property type="protein sequence ID" value="RFB05342.1"/>
    <property type="molecule type" value="Genomic_DNA"/>
</dbReference>
<keyword evidence="6 12" id="KW-1003">Cell membrane</keyword>
<keyword evidence="15" id="KW-1185">Reference proteome</keyword>
<dbReference type="PIRSF" id="PIRSF002764">
    <property type="entry name" value="CcmB"/>
    <property type="match status" value="1"/>
</dbReference>
<evidence type="ECO:0000313" key="15">
    <source>
        <dbReference type="Proteomes" id="UP000264589"/>
    </source>
</evidence>
<evidence type="ECO:0000256" key="11">
    <source>
        <dbReference type="ARBA" id="ARBA00023136"/>
    </source>
</evidence>
<evidence type="ECO:0000256" key="4">
    <source>
        <dbReference type="ARBA" id="ARBA00016452"/>
    </source>
</evidence>
<dbReference type="AlphaFoldDB" id="A0A371RIS5"/>
<dbReference type="GO" id="GO:0005886">
    <property type="term" value="C:plasma membrane"/>
    <property type="evidence" value="ECO:0007669"/>
    <property type="project" value="UniProtKB-SubCell"/>
</dbReference>
<dbReference type="FunCoup" id="A0A371RIS5">
    <property type="interactions" value="243"/>
</dbReference>
<dbReference type="PANTHER" id="PTHR30070">
    <property type="entry name" value="HEME EXPORTER PROTEIN B"/>
    <property type="match status" value="1"/>
</dbReference>
<evidence type="ECO:0000256" key="5">
    <source>
        <dbReference type="ARBA" id="ARBA00022448"/>
    </source>
</evidence>
<feature type="transmembrane region" description="Helical" evidence="13">
    <location>
        <begin position="21"/>
        <end position="39"/>
    </location>
</feature>
<keyword evidence="8 13" id="KW-0812">Transmembrane</keyword>
<comment type="caution">
    <text evidence="14">The sequence shown here is derived from an EMBL/GenBank/DDBJ whole genome shotgun (WGS) entry which is preliminary data.</text>
</comment>
<evidence type="ECO:0000256" key="8">
    <source>
        <dbReference type="ARBA" id="ARBA00022692"/>
    </source>
</evidence>
<dbReference type="GO" id="GO:0015232">
    <property type="term" value="F:heme transmembrane transporter activity"/>
    <property type="evidence" value="ECO:0007669"/>
    <property type="project" value="InterPro"/>
</dbReference>
<evidence type="ECO:0000256" key="12">
    <source>
        <dbReference type="PIRNR" id="PIRNR002764"/>
    </source>
</evidence>
<dbReference type="InParanoid" id="A0A371RIS5"/>
<sequence>MSAASAAFLREWRLKARGGGWAAAVGLFAVAGGLAPLALGRDPEFLAAAGPAILWLSAILSLLIGLDGLYEEDFRTGGLAIYRLSPLPFPLVMLIKTAAAWCATCLPLVLIAPVLLIAFGAEDPVSGTLGFLLGTPGLALLAAALGALCAGMRRGTALIVFLALPLLTPALVFGPASAGASPLVPLLILGAFSLQALALSPFIASAALKAQMA</sequence>
<evidence type="ECO:0000256" key="6">
    <source>
        <dbReference type="ARBA" id="ARBA00022475"/>
    </source>
</evidence>
<feature type="transmembrane region" description="Helical" evidence="13">
    <location>
        <begin position="91"/>
        <end position="119"/>
    </location>
</feature>
<keyword evidence="9 12" id="KW-0201">Cytochrome c-type biogenesis</keyword>
<dbReference type="InterPro" id="IPR026031">
    <property type="entry name" value="Cyt_c_CcmB_bac"/>
</dbReference>
<evidence type="ECO:0000256" key="1">
    <source>
        <dbReference type="ARBA" id="ARBA00002442"/>
    </source>
</evidence>
<keyword evidence="11 12" id="KW-0472">Membrane</keyword>
<evidence type="ECO:0000313" key="14">
    <source>
        <dbReference type="EMBL" id="RFB05342.1"/>
    </source>
</evidence>
<accession>A0A371RIS5</accession>
<keyword evidence="7 12" id="KW-0997">Cell inner membrane</keyword>
<evidence type="ECO:0000256" key="7">
    <source>
        <dbReference type="ARBA" id="ARBA00022519"/>
    </source>
</evidence>
<proteinExistence type="inferred from homology"/>
<reference evidence="14 15" key="1">
    <citation type="submission" date="2018-08" db="EMBL/GenBank/DDBJ databases">
        <title>Parvularcula sp. SM1705, isolated from surface water of the South Sea China.</title>
        <authorList>
            <person name="Sun L."/>
        </authorList>
    </citation>
    <scope>NUCLEOTIDE SEQUENCE [LARGE SCALE GENOMIC DNA]</scope>
    <source>
        <strain evidence="14 15">SM1705</strain>
    </source>
</reference>
<comment type="similarity">
    <text evidence="3 12">Belongs to the CcmB/CycW/HelB family.</text>
</comment>
<dbReference type="InterPro" id="IPR003544">
    <property type="entry name" value="Cyt_c_biogenesis_CcmB"/>
</dbReference>
<comment type="subcellular location">
    <subcellularLocation>
        <location evidence="2">Cell inner membrane</location>
        <topology evidence="2">Multi-pass membrane protein</topology>
    </subcellularLocation>
</comment>
<comment type="function">
    <text evidence="1 12">Required for the export of heme to the periplasm for the biogenesis of c-type cytochromes.</text>
</comment>
<name>A0A371RIS5_9PROT</name>
<feature type="transmembrane region" description="Helical" evidence="13">
    <location>
        <begin position="45"/>
        <end position="70"/>
    </location>
</feature>
<organism evidence="14 15">
    <name type="scientific">Parvularcula marina</name>
    <dbReference type="NCBI Taxonomy" id="2292771"/>
    <lineage>
        <taxon>Bacteria</taxon>
        <taxon>Pseudomonadati</taxon>
        <taxon>Pseudomonadota</taxon>
        <taxon>Alphaproteobacteria</taxon>
        <taxon>Parvularculales</taxon>
        <taxon>Parvularculaceae</taxon>
        <taxon>Parvularcula</taxon>
    </lineage>
</organism>
<dbReference type="Proteomes" id="UP000264589">
    <property type="component" value="Unassembled WGS sequence"/>
</dbReference>
<evidence type="ECO:0000256" key="3">
    <source>
        <dbReference type="ARBA" id="ARBA00010544"/>
    </source>
</evidence>
<evidence type="ECO:0000256" key="2">
    <source>
        <dbReference type="ARBA" id="ARBA00004429"/>
    </source>
</evidence>
<keyword evidence="5 12" id="KW-0813">Transport</keyword>
<gene>
    <name evidence="14" type="ORF">DX908_08780</name>
</gene>
<dbReference type="PRINTS" id="PR01414">
    <property type="entry name" value="CCMBBIOGNSIS"/>
</dbReference>
<protein>
    <recommendedName>
        <fullName evidence="4 12">Heme exporter protein B</fullName>
    </recommendedName>
</protein>
<dbReference type="GO" id="GO:1903607">
    <property type="term" value="P:cytochrome c biosynthetic process"/>
    <property type="evidence" value="ECO:0007669"/>
    <property type="project" value="TreeGrafter"/>
</dbReference>
<feature type="transmembrane region" description="Helical" evidence="13">
    <location>
        <begin position="183"/>
        <end position="208"/>
    </location>
</feature>
<dbReference type="RefSeq" id="WP_116391974.1">
    <property type="nucleotide sequence ID" value="NZ_QUQO01000001.1"/>
</dbReference>
<feature type="transmembrane region" description="Helical" evidence="13">
    <location>
        <begin position="131"/>
        <end position="150"/>
    </location>
</feature>